<organism evidence="8 9">
    <name type="scientific">Anaeramoeba flamelloides</name>
    <dbReference type="NCBI Taxonomy" id="1746091"/>
    <lineage>
        <taxon>Eukaryota</taxon>
        <taxon>Metamonada</taxon>
        <taxon>Anaeramoebidae</taxon>
        <taxon>Anaeramoeba</taxon>
    </lineage>
</organism>
<dbReference type="EMBL" id="JANTQA010000057">
    <property type="protein sequence ID" value="KAJ3428825.1"/>
    <property type="molecule type" value="Genomic_DNA"/>
</dbReference>
<comment type="subcellular location">
    <subcellularLocation>
        <location evidence="1 7">Cytoplasm</location>
    </subcellularLocation>
</comment>
<comment type="subunit">
    <text evidence="7">Heterodimer with SRP9; binds RNA as heterodimer. Component of a signal recognition particle (SRP) complex that consists of a 7SL RNA molecule of 300 nucleotides and six protein subunits: SRP72, SRP68, SRP54, SRP19, SRP14 and SRP9.</text>
</comment>
<gene>
    <name evidence="8" type="ORF">M0812_24159</name>
</gene>
<sequence>MLLTNDQFLLYLKKLFENNQKTGSVFVTLKRTNGQPPHKTNSNKKKKQATNYSCLCRATDGKKKISTYIEHRNIVRFQIQYNTLLQTNLKLVKKIVKKKKSKKSKFPRKSNIQKK</sequence>
<evidence type="ECO:0000256" key="2">
    <source>
        <dbReference type="ARBA" id="ARBA00010349"/>
    </source>
</evidence>
<dbReference type="SUPFAM" id="SSF54762">
    <property type="entry name" value="Signal recognition particle alu RNA binding heterodimer, SRP9/14"/>
    <property type="match status" value="1"/>
</dbReference>
<dbReference type="Pfam" id="PF02290">
    <property type="entry name" value="SRP14"/>
    <property type="match status" value="1"/>
</dbReference>
<dbReference type="PANTHER" id="PTHR12013">
    <property type="entry name" value="SIGNAL RECOGNITION PARTICLE 14 KD PROTEIN"/>
    <property type="match status" value="1"/>
</dbReference>
<dbReference type="GO" id="GO:0030942">
    <property type="term" value="F:endoplasmic reticulum signal peptide binding"/>
    <property type="evidence" value="ECO:0007669"/>
    <property type="project" value="UniProtKB-UniRule"/>
</dbReference>
<comment type="caution">
    <text evidence="8">The sequence shown here is derived from an EMBL/GenBank/DDBJ whole genome shotgun (WGS) entry which is preliminary data.</text>
</comment>
<dbReference type="GO" id="GO:0008312">
    <property type="term" value="F:7S RNA binding"/>
    <property type="evidence" value="ECO:0007669"/>
    <property type="project" value="UniProtKB-UniRule"/>
</dbReference>
<comment type="function">
    <text evidence="7">Component of the signal recognition particle (SRP) complex, a ribonucleoprotein complex that mediates the cotranslational targeting of secretory and membrane proteins to the endoplasmic reticulum (ER). SRP9 together with SRP14 and the Alu portion of the SRP RNA, constitutes the elongation arrest domain of SRP. The complex of SRP9 and SRP14 is required for SRP RNA binding.</text>
</comment>
<dbReference type="Gene3D" id="3.30.720.10">
    <property type="entry name" value="Signal recognition particle alu RNA binding heterodimer, srp9/1"/>
    <property type="match status" value="1"/>
</dbReference>
<evidence type="ECO:0000256" key="1">
    <source>
        <dbReference type="ARBA" id="ARBA00004496"/>
    </source>
</evidence>
<keyword evidence="5 7" id="KW-0733">Signal recognition particle</keyword>
<dbReference type="GO" id="GO:0006614">
    <property type="term" value="P:SRP-dependent cotranslational protein targeting to membrane"/>
    <property type="evidence" value="ECO:0007669"/>
    <property type="project" value="UniProtKB-UniRule"/>
</dbReference>
<dbReference type="AlphaFoldDB" id="A0AAV7YIP8"/>
<dbReference type="Proteomes" id="UP001146793">
    <property type="component" value="Unassembled WGS sequence"/>
</dbReference>
<evidence type="ECO:0000313" key="9">
    <source>
        <dbReference type="Proteomes" id="UP001146793"/>
    </source>
</evidence>
<keyword evidence="4 7" id="KW-0694">RNA-binding</keyword>
<evidence type="ECO:0000313" key="8">
    <source>
        <dbReference type="EMBL" id="KAJ3428825.1"/>
    </source>
</evidence>
<evidence type="ECO:0000256" key="4">
    <source>
        <dbReference type="ARBA" id="ARBA00022884"/>
    </source>
</evidence>
<dbReference type="InterPro" id="IPR003210">
    <property type="entry name" value="Signal_recog_particle_SRP14"/>
</dbReference>
<evidence type="ECO:0000256" key="3">
    <source>
        <dbReference type="ARBA" id="ARBA00022490"/>
    </source>
</evidence>
<dbReference type="InterPro" id="IPR009018">
    <property type="entry name" value="Signal_recog_particle_SRP9/14"/>
</dbReference>
<evidence type="ECO:0000256" key="7">
    <source>
        <dbReference type="RuleBase" id="RU368100"/>
    </source>
</evidence>
<proteinExistence type="inferred from homology"/>
<accession>A0AAV7YIP8</accession>
<dbReference type="GO" id="GO:0005786">
    <property type="term" value="C:signal recognition particle, endoplasmic reticulum targeting"/>
    <property type="evidence" value="ECO:0007669"/>
    <property type="project" value="UniProtKB-UniRule"/>
</dbReference>
<keyword evidence="3 7" id="KW-0963">Cytoplasm</keyword>
<name>A0AAV7YIP8_9EUKA</name>
<comment type="similarity">
    <text evidence="2 7">Belongs to the SRP14 family.</text>
</comment>
<evidence type="ECO:0000256" key="6">
    <source>
        <dbReference type="ARBA" id="ARBA00023274"/>
    </source>
</evidence>
<evidence type="ECO:0000256" key="5">
    <source>
        <dbReference type="ARBA" id="ARBA00023135"/>
    </source>
</evidence>
<reference evidence="8" key="1">
    <citation type="submission" date="2022-08" db="EMBL/GenBank/DDBJ databases">
        <title>Novel sulphate-reducing endosymbionts in the free-living metamonad Anaeramoeba.</title>
        <authorList>
            <person name="Jerlstrom-Hultqvist J."/>
            <person name="Cepicka I."/>
            <person name="Gallot-Lavallee L."/>
            <person name="Salas-Leiva D."/>
            <person name="Curtis B.A."/>
            <person name="Zahonova K."/>
            <person name="Pipaliya S."/>
            <person name="Dacks J."/>
            <person name="Roger A.J."/>
        </authorList>
    </citation>
    <scope>NUCLEOTIDE SEQUENCE</scope>
    <source>
        <strain evidence="8">Busselton2</strain>
    </source>
</reference>
<protein>
    <recommendedName>
        <fullName evidence="7">Signal recognition particle 14 kDa protein</fullName>
        <shortName evidence="7">SRP14</shortName>
    </recommendedName>
</protein>
<keyword evidence="6 7" id="KW-0687">Ribonucleoprotein</keyword>